<dbReference type="InParanoid" id="A0A1B7MLP8"/>
<evidence type="ECO:0000313" key="1">
    <source>
        <dbReference type="EMBL" id="OAX33520.1"/>
    </source>
</evidence>
<dbReference type="OrthoDB" id="2369050at2759"/>
<reference evidence="1 2" key="1">
    <citation type="submission" date="2016-06" db="EMBL/GenBank/DDBJ databases">
        <title>Comparative genomics of the ectomycorrhizal sister species Rhizopogon vinicolor and Rhizopogon vesiculosus (Basidiomycota: Boletales) reveals a divergence of the mating type B locus.</title>
        <authorList>
            <consortium name="DOE Joint Genome Institute"/>
            <person name="Mujic A.B."/>
            <person name="Kuo A."/>
            <person name="Tritt A."/>
            <person name="Lipzen A."/>
            <person name="Chen C."/>
            <person name="Johnson J."/>
            <person name="Sharma A."/>
            <person name="Barry K."/>
            <person name="Grigoriev I.V."/>
            <person name="Spatafora J.W."/>
        </authorList>
    </citation>
    <scope>NUCLEOTIDE SEQUENCE [LARGE SCALE GENOMIC DNA]</scope>
    <source>
        <strain evidence="1 2">AM-OR11-026</strain>
    </source>
</reference>
<dbReference type="STRING" id="1314800.A0A1B7MLP8"/>
<feature type="non-terminal residue" evidence="1">
    <location>
        <position position="1"/>
    </location>
</feature>
<evidence type="ECO:0008006" key="3">
    <source>
        <dbReference type="Google" id="ProtNLM"/>
    </source>
</evidence>
<dbReference type="AlphaFoldDB" id="A0A1B7MLP8"/>
<gene>
    <name evidence="1" type="ORF">K503DRAFT_668693</name>
</gene>
<proteinExistence type="predicted"/>
<sequence length="174" mass="20926">LTAGLITPETARAWERACCQFFLQKKVPVEEQVKRIAWGMHNPHLQDWYLTKQDTIDDLSFDEYMLQLRMKWLEADWQGKVRNRLLGAQQGTRNFYEWAVELQSINALLRNDPSHLSLLQLRYQIEASMNEDLHNDCRHEKVNEEEDFYKWLELVKRLDEKLQKTVMCQQQAWE</sequence>
<feature type="non-terminal residue" evidence="1">
    <location>
        <position position="174"/>
    </location>
</feature>
<dbReference type="EMBL" id="KV448754">
    <property type="protein sequence ID" value="OAX33520.1"/>
    <property type="molecule type" value="Genomic_DNA"/>
</dbReference>
<evidence type="ECO:0000313" key="2">
    <source>
        <dbReference type="Proteomes" id="UP000092154"/>
    </source>
</evidence>
<dbReference type="Proteomes" id="UP000092154">
    <property type="component" value="Unassembled WGS sequence"/>
</dbReference>
<keyword evidence="2" id="KW-1185">Reference proteome</keyword>
<name>A0A1B7MLP8_9AGAM</name>
<accession>A0A1B7MLP8</accession>
<organism evidence="1 2">
    <name type="scientific">Rhizopogon vinicolor AM-OR11-026</name>
    <dbReference type="NCBI Taxonomy" id="1314800"/>
    <lineage>
        <taxon>Eukaryota</taxon>
        <taxon>Fungi</taxon>
        <taxon>Dikarya</taxon>
        <taxon>Basidiomycota</taxon>
        <taxon>Agaricomycotina</taxon>
        <taxon>Agaricomycetes</taxon>
        <taxon>Agaricomycetidae</taxon>
        <taxon>Boletales</taxon>
        <taxon>Suillineae</taxon>
        <taxon>Rhizopogonaceae</taxon>
        <taxon>Rhizopogon</taxon>
    </lineage>
</organism>
<protein>
    <recommendedName>
        <fullName evidence="3">Retrotransposon gag domain-containing protein</fullName>
    </recommendedName>
</protein>